<dbReference type="Proteomes" id="UP000489190">
    <property type="component" value="Unassembled WGS sequence"/>
</dbReference>
<dbReference type="GO" id="GO:0004190">
    <property type="term" value="F:aspartic-type endopeptidase activity"/>
    <property type="evidence" value="ECO:0007669"/>
    <property type="project" value="InterPro"/>
</dbReference>
<evidence type="ECO:0000313" key="1">
    <source>
        <dbReference type="EMBL" id="MQT90016.1"/>
    </source>
</evidence>
<dbReference type="InterPro" id="IPR034122">
    <property type="entry name" value="Retropepsin-like_bacterial"/>
</dbReference>
<evidence type="ECO:0008006" key="3">
    <source>
        <dbReference type="Google" id="ProtNLM"/>
    </source>
</evidence>
<name>A0A7X1XGV7_9PSED</name>
<dbReference type="Gene3D" id="2.40.70.10">
    <property type="entry name" value="Acid Proteases"/>
    <property type="match status" value="1"/>
</dbReference>
<reference evidence="1 2" key="1">
    <citation type="submission" date="2019-10" db="EMBL/GenBank/DDBJ databases">
        <title>Evaluation of single-gene subtyping targets for Pseudomonas.</title>
        <authorList>
            <person name="Reichler S.J."/>
            <person name="Orsi R.H."/>
            <person name="Wiedmann M."/>
            <person name="Martin N.H."/>
            <person name="Murphy S.I."/>
        </authorList>
    </citation>
    <scope>NUCLEOTIDE SEQUENCE [LARGE SCALE GENOMIC DNA]</scope>
    <source>
        <strain evidence="1 2">FSL R10-3254</strain>
    </source>
</reference>
<dbReference type="PROSITE" id="PS00141">
    <property type="entry name" value="ASP_PROTEASE"/>
    <property type="match status" value="1"/>
</dbReference>
<proteinExistence type="predicted"/>
<evidence type="ECO:0000313" key="2">
    <source>
        <dbReference type="Proteomes" id="UP000489190"/>
    </source>
</evidence>
<dbReference type="SUPFAM" id="SSF50630">
    <property type="entry name" value="Acid proteases"/>
    <property type="match status" value="1"/>
</dbReference>
<organism evidence="1 2">
    <name type="scientific">Pseudomonas helleri</name>
    <dbReference type="NCBI Taxonomy" id="1608996"/>
    <lineage>
        <taxon>Bacteria</taxon>
        <taxon>Pseudomonadati</taxon>
        <taxon>Pseudomonadota</taxon>
        <taxon>Gammaproteobacteria</taxon>
        <taxon>Pseudomonadales</taxon>
        <taxon>Pseudomonadaceae</taxon>
        <taxon>Pseudomonas</taxon>
    </lineage>
</organism>
<dbReference type="Pfam" id="PF13975">
    <property type="entry name" value="gag-asp_proteas"/>
    <property type="match status" value="1"/>
</dbReference>
<gene>
    <name evidence="1" type="ORF">GHO39_12855</name>
</gene>
<dbReference type="EMBL" id="WIWI01000030">
    <property type="protein sequence ID" value="MQT90016.1"/>
    <property type="molecule type" value="Genomic_DNA"/>
</dbReference>
<sequence length="397" mass="43205">MVVIVCMVLQAQTALAEGLQEIAVALAYPRKEVIAKIAERKGGDVVSALILERALIRKRADGAQGSPCEQVEDSLKSGCLLLVSANAISDGRFDDLRGIFATLDTRAKNQLFQLVPVALFEKLAALSPTRLISQAETNIALSTESEGFLQDSTKPVVDIEINGQKVSGALDTGASVTLISEQDARQLELTPLHYDAEIGTYYRAGKVKAALYQIKELKIGNTQMRDVVVLVGGQMTLIGLDMISRFDSLYLSPERIAINLSAHELASLEKECRARVFLNSDFMRFNQFLYFIAKVDGKSTIVALDSGYSGDYLATAIMPQGAVRDITSSGVVNDARGAAYEQPYSAEVEVEAGNKTIRMPAIFSGTRKLPAPYVLGWRGFSHYHLVYNVKSARACLI</sequence>
<dbReference type="AlphaFoldDB" id="A0A7X1XGV7"/>
<protein>
    <recommendedName>
        <fullName evidence="3">Peptidase A2 domain-containing protein</fullName>
    </recommendedName>
</protein>
<dbReference type="CDD" id="cd05483">
    <property type="entry name" value="retropepsin_like_bacteria"/>
    <property type="match status" value="1"/>
</dbReference>
<dbReference type="InterPro" id="IPR021109">
    <property type="entry name" value="Peptidase_aspartic_dom_sf"/>
</dbReference>
<dbReference type="GO" id="GO:0006508">
    <property type="term" value="P:proteolysis"/>
    <property type="evidence" value="ECO:0007669"/>
    <property type="project" value="InterPro"/>
</dbReference>
<dbReference type="InterPro" id="IPR001969">
    <property type="entry name" value="Aspartic_peptidase_AS"/>
</dbReference>
<accession>A0A7X1XGV7</accession>
<comment type="caution">
    <text evidence="1">The sequence shown here is derived from an EMBL/GenBank/DDBJ whole genome shotgun (WGS) entry which is preliminary data.</text>
</comment>